<gene>
    <name evidence="2" type="ORF">ODALV1_LOCUS1360</name>
</gene>
<evidence type="ECO:0000313" key="2">
    <source>
        <dbReference type="EMBL" id="CAL8070673.1"/>
    </source>
</evidence>
<keyword evidence="1" id="KW-1133">Transmembrane helix</keyword>
<keyword evidence="1" id="KW-0472">Membrane</keyword>
<feature type="transmembrane region" description="Helical" evidence="1">
    <location>
        <begin position="233"/>
        <end position="253"/>
    </location>
</feature>
<organism evidence="2 3">
    <name type="scientific">Orchesella dallaii</name>
    <dbReference type="NCBI Taxonomy" id="48710"/>
    <lineage>
        <taxon>Eukaryota</taxon>
        <taxon>Metazoa</taxon>
        <taxon>Ecdysozoa</taxon>
        <taxon>Arthropoda</taxon>
        <taxon>Hexapoda</taxon>
        <taxon>Collembola</taxon>
        <taxon>Entomobryomorpha</taxon>
        <taxon>Entomobryoidea</taxon>
        <taxon>Orchesellidae</taxon>
        <taxon>Orchesellinae</taxon>
        <taxon>Orchesella</taxon>
    </lineage>
</organism>
<comment type="caution">
    <text evidence="2">The sequence shown here is derived from an EMBL/GenBank/DDBJ whole genome shotgun (WGS) entry which is preliminary data.</text>
</comment>
<evidence type="ECO:0000256" key="1">
    <source>
        <dbReference type="SAM" id="Phobius"/>
    </source>
</evidence>
<dbReference type="EMBL" id="CAXLJM020000004">
    <property type="protein sequence ID" value="CAL8070673.1"/>
    <property type="molecule type" value="Genomic_DNA"/>
</dbReference>
<feature type="transmembrane region" description="Helical" evidence="1">
    <location>
        <begin position="143"/>
        <end position="163"/>
    </location>
</feature>
<evidence type="ECO:0000313" key="3">
    <source>
        <dbReference type="Proteomes" id="UP001642540"/>
    </source>
</evidence>
<feature type="transmembrane region" description="Helical" evidence="1">
    <location>
        <begin position="84"/>
        <end position="107"/>
    </location>
</feature>
<keyword evidence="3" id="KW-1185">Reference proteome</keyword>
<proteinExistence type="predicted"/>
<accession>A0ABP1PLJ3</accession>
<name>A0ABP1PLJ3_9HEXA</name>
<keyword evidence="1" id="KW-0812">Transmembrane</keyword>
<sequence>MSLLSMLFIFRIKFLATHWRQNLESLGVLLAALCLAILAISAYTTLNKYKTEFCYLMTQRFKLVKMNGRTLNRDCFSNLGSGELIIYTITMSCIGFLIFGASVPFIITEEPLQHYLTQWTMSLIPALLIKCVVSLIYEIMAIYGSVIMITILLCFITFEEAILKLSAELFIIPKLADVAVRIRGSELITLKLEKRLILYRILQMLVTIGNSIMSDFLAILVGIGIVATSSMGWIIVLFYNILPLYLSSSYFLMKRKDYFKIMSSVLIFYWNDKETETTNCIVYSRHYSKFDRNAGIDDLKHR</sequence>
<feature type="transmembrane region" description="Helical" evidence="1">
    <location>
        <begin position="201"/>
        <end position="227"/>
    </location>
</feature>
<protein>
    <submittedName>
        <fullName evidence="2">Uncharacterized protein</fullName>
    </submittedName>
</protein>
<dbReference type="Proteomes" id="UP001642540">
    <property type="component" value="Unassembled WGS sequence"/>
</dbReference>
<reference evidence="2 3" key="1">
    <citation type="submission" date="2024-08" db="EMBL/GenBank/DDBJ databases">
        <authorList>
            <person name="Cucini C."/>
            <person name="Frati F."/>
        </authorList>
    </citation>
    <scope>NUCLEOTIDE SEQUENCE [LARGE SCALE GENOMIC DNA]</scope>
</reference>